<dbReference type="PROSITE" id="PS50097">
    <property type="entry name" value="BTB"/>
    <property type="match status" value="1"/>
</dbReference>
<evidence type="ECO:0000259" key="11">
    <source>
        <dbReference type="PROSITE" id="PS50097"/>
    </source>
</evidence>
<evidence type="ECO:0000256" key="9">
    <source>
        <dbReference type="ARBA" id="ARBA00023242"/>
    </source>
</evidence>
<evidence type="ECO:0000313" key="13">
    <source>
        <dbReference type="Proteomes" id="UP001566132"/>
    </source>
</evidence>
<comment type="caution">
    <text evidence="12">The sequence shown here is derived from an EMBL/GenBank/DDBJ whole genome shotgun (WGS) entry which is preliminary data.</text>
</comment>
<keyword evidence="5" id="KW-0862">Zinc</keyword>
<feature type="region of interest" description="Disordered" evidence="10">
    <location>
        <begin position="173"/>
        <end position="218"/>
    </location>
</feature>
<dbReference type="GO" id="GO:0003677">
    <property type="term" value="F:DNA binding"/>
    <property type="evidence" value="ECO:0007669"/>
    <property type="project" value="UniProtKB-KW"/>
</dbReference>
<evidence type="ECO:0000256" key="6">
    <source>
        <dbReference type="ARBA" id="ARBA00023015"/>
    </source>
</evidence>
<dbReference type="GO" id="GO:0005634">
    <property type="term" value="C:nucleus"/>
    <property type="evidence" value="ECO:0007669"/>
    <property type="project" value="UniProtKB-SubCell"/>
</dbReference>
<feature type="region of interest" description="Disordered" evidence="10">
    <location>
        <begin position="938"/>
        <end position="1134"/>
    </location>
</feature>
<dbReference type="InterPro" id="IPR000210">
    <property type="entry name" value="BTB/POZ_dom"/>
</dbReference>
<name>A0ABD1EWB7_HYPHA</name>
<dbReference type="Gene3D" id="3.30.160.60">
    <property type="entry name" value="Classic Zinc Finger"/>
    <property type="match status" value="2"/>
</dbReference>
<feature type="region of interest" description="Disordered" evidence="10">
    <location>
        <begin position="255"/>
        <end position="311"/>
    </location>
</feature>
<feature type="compositionally biased region" description="Polar residues" evidence="10">
    <location>
        <begin position="260"/>
        <end position="272"/>
    </location>
</feature>
<feature type="domain" description="BTB" evidence="11">
    <location>
        <begin position="31"/>
        <end position="99"/>
    </location>
</feature>
<keyword evidence="2" id="KW-0479">Metal-binding</keyword>
<feature type="compositionally biased region" description="Acidic residues" evidence="10">
    <location>
        <begin position="994"/>
        <end position="1012"/>
    </location>
</feature>
<dbReference type="PROSITE" id="PS00028">
    <property type="entry name" value="ZINC_FINGER_C2H2_1"/>
    <property type="match status" value="3"/>
</dbReference>
<sequence length="1134" mass="127207">MVETSKQVRVDNWGIYFLQRLQLFFSKTDYCDLTLQFEGNVQLKVHRLVMNACTEYFSYLEQTYPAIEDNTILMPSDLQADVIVPIVNFMYTGMLEFHPSIFDKLYRAAEIMNITVLTKLLEAQLSSLGKMGVKMKKDTIEFRKEVKKVVRPPALSPVANDLPVKKTGPIWKKRSSNPAALQSHPASATFSNKWNSDPIERDPLSFPDNAPKPTRFEWPEEDLTPISLYPSFDDVSLTSKPLWTKADDQKAVIPAEESHYLNQSKSTSSSPDYDNEIVEKNMKTPQIEDTPLTNDNSSKRKPDLKTGLPSPKRIKITNQEEETVISITSSNPSEVDHTKIVSEVLKKYPDLVKKNKNIKLKITQARPDTTPQIKVQTVKENPPLKPVRPPVTDSNVLQISPKEIKKELSPPQQPALKEQNKTKRTKSNSNPNFRAASEEGPWTCLECLAQDREGAEFVLYYLFRKHMADQHQMEFDSSLCKYCGKKCPKDNLMTYHLYTKHGLKPPKDTIFPTCDKCPFIAVTNERLHEHMKIHSPDEVQCASCQLGFLGKKELMGHIQIAGHNNKKSSILDCAYCMKKLQNPVTLFTHVRIQHPKEARRDGISSLDEIMDVQEEELEENSVENSQIDHEENQKESHNQEKQPSGKEQIKIISNVKATARLKNHNESKKDLTEISSDSVTVSGGASATNLSNIGSSLATNLGLVDIVVLDDNHQYILQQPQDQTGNTEFILPPELAGSEGILQAAAASGELNSTDELVMVLTDQDYQDEQAQSQADNSNIVVLYSHPVEGQQGQFITSQGNLLVNSDGMLEIRDGATITTTAGQILVNNGNTTTTQATDSPIESIDLIRKEIESSVMDSKGGTDLNAVLEQPVAQNEVKTEEKSLKHENAKDTTDSASSEEQMDVDEMETQPQQPENASEEIHLGSNLQEDLKHEILEDSKQPNQNECEENNDETNHLGEKDETSDISNILILNDPRQYQQDPPPEEECKLEEPMEIDGAEIEPPSVDEVDQNECSGEPAETSAKSIVSSEAVVEANLNKPSTGDHHEVVTVNDSNDNVREEDFTDESQQSEKGQKDLNKEILDDWEDTDSQQSQSHVEQVEGEAEKDSVTNATENVTKLMDDWDEEDEDQAKE</sequence>
<evidence type="ECO:0000256" key="7">
    <source>
        <dbReference type="ARBA" id="ARBA00023125"/>
    </source>
</evidence>
<keyword evidence="9" id="KW-0539">Nucleus</keyword>
<evidence type="ECO:0000256" key="1">
    <source>
        <dbReference type="ARBA" id="ARBA00004123"/>
    </source>
</evidence>
<keyword evidence="6" id="KW-0805">Transcription regulation</keyword>
<dbReference type="SMART" id="SM00355">
    <property type="entry name" value="ZnF_C2H2"/>
    <property type="match status" value="5"/>
</dbReference>
<dbReference type="EMBL" id="JBDJPC010000004">
    <property type="protein sequence ID" value="KAL1505331.1"/>
    <property type="molecule type" value="Genomic_DNA"/>
</dbReference>
<evidence type="ECO:0000256" key="4">
    <source>
        <dbReference type="ARBA" id="ARBA00022771"/>
    </source>
</evidence>
<dbReference type="Gene3D" id="3.30.710.10">
    <property type="entry name" value="Potassium Channel Kv1.1, Chain A"/>
    <property type="match status" value="1"/>
</dbReference>
<evidence type="ECO:0000256" key="2">
    <source>
        <dbReference type="ARBA" id="ARBA00022723"/>
    </source>
</evidence>
<evidence type="ECO:0000256" key="5">
    <source>
        <dbReference type="ARBA" id="ARBA00022833"/>
    </source>
</evidence>
<gene>
    <name evidence="12" type="ORF">ABEB36_004922</name>
</gene>
<dbReference type="GO" id="GO:0008270">
    <property type="term" value="F:zinc ion binding"/>
    <property type="evidence" value="ECO:0007669"/>
    <property type="project" value="UniProtKB-KW"/>
</dbReference>
<evidence type="ECO:0000313" key="12">
    <source>
        <dbReference type="EMBL" id="KAL1505331.1"/>
    </source>
</evidence>
<dbReference type="SUPFAM" id="SSF54695">
    <property type="entry name" value="POZ domain"/>
    <property type="match status" value="1"/>
</dbReference>
<proteinExistence type="predicted"/>
<dbReference type="InterPro" id="IPR011333">
    <property type="entry name" value="SKP1/BTB/POZ_sf"/>
</dbReference>
<feature type="compositionally biased region" description="Basic and acidic residues" evidence="10">
    <location>
        <begin position="626"/>
        <end position="648"/>
    </location>
</feature>
<dbReference type="PANTHER" id="PTHR46105">
    <property type="entry name" value="AGAP004733-PA"/>
    <property type="match status" value="1"/>
</dbReference>
<reference evidence="12 13" key="1">
    <citation type="submission" date="2024-05" db="EMBL/GenBank/DDBJ databases">
        <title>Genetic variation in Jamaican populations of the coffee berry borer (Hypothenemus hampei).</title>
        <authorList>
            <person name="Errbii M."/>
            <person name="Myrie A."/>
        </authorList>
    </citation>
    <scope>NUCLEOTIDE SEQUENCE [LARGE SCALE GENOMIC DNA]</scope>
    <source>
        <strain evidence="12">JA-Hopewell-2020-01-JO</strain>
        <tissue evidence="12">Whole body</tissue>
    </source>
</reference>
<feature type="compositionally biased region" description="Basic and acidic residues" evidence="10">
    <location>
        <begin position="954"/>
        <end position="964"/>
    </location>
</feature>
<dbReference type="PANTHER" id="PTHR46105:SF5">
    <property type="entry name" value="ZINC FINGER AND BTB DOMAIN-CONTAINING PROTEIN 44 ISOFORM X1"/>
    <property type="match status" value="1"/>
</dbReference>
<dbReference type="InterPro" id="IPR050457">
    <property type="entry name" value="ZnFinger_BTB_dom_contain"/>
</dbReference>
<feature type="compositionally biased region" description="Acidic residues" evidence="10">
    <location>
        <begin position="1123"/>
        <end position="1134"/>
    </location>
</feature>
<feature type="region of interest" description="Disordered" evidence="10">
    <location>
        <begin position="401"/>
        <end position="437"/>
    </location>
</feature>
<feature type="compositionally biased region" description="Polar residues" evidence="10">
    <location>
        <begin position="176"/>
        <end position="195"/>
    </location>
</feature>
<evidence type="ECO:0000256" key="8">
    <source>
        <dbReference type="ARBA" id="ARBA00023163"/>
    </source>
</evidence>
<accession>A0ABD1EWB7</accession>
<dbReference type="Pfam" id="PF00651">
    <property type="entry name" value="BTB"/>
    <property type="match status" value="1"/>
</dbReference>
<feature type="compositionally biased region" description="Basic and acidic residues" evidence="10">
    <location>
        <begin position="1073"/>
        <end position="1083"/>
    </location>
</feature>
<comment type="subcellular location">
    <subcellularLocation>
        <location evidence="1">Nucleus</location>
    </subcellularLocation>
</comment>
<dbReference type="SMART" id="SM00225">
    <property type="entry name" value="BTB"/>
    <property type="match status" value="1"/>
</dbReference>
<organism evidence="12 13">
    <name type="scientific">Hypothenemus hampei</name>
    <name type="common">Coffee berry borer</name>
    <dbReference type="NCBI Taxonomy" id="57062"/>
    <lineage>
        <taxon>Eukaryota</taxon>
        <taxon>Metazoa</taxon>
        <taxon>Ecdysozoa</taxon>
        <taxon>Arthropoda</taxon>
        <taxon>Hexapoda</taxon>
        <taxon>Insecta</taxon>
        <taxon>Pterygota</taxon>
        <taxon>Neoptera</taxon>
        <taxon>Endopterygota</taxon>
        <taxon>Coleoptera</taxon>
        <taxon>Polyphaga</taxon>
        <taxon>Cucujiformia</taxon>
        <taxon>Curculionidae</taxon>
        <taxon>Scolytinae</taxon>
        <taxon>Hypothenemus</taxon>
    </lineage>
</organism>
<feature type="region of interest" description="Disordered" evidence="10">
    <location>
        <begin position="615"/>
        <end position="648"/>
    </location>
</feature>
<evidence type="ECO:0000256" key="3">
    <source>
        <dbReference type="ARBA" id="ARBA00022737"/>
    </source>
</evidence>
<keyword evidence="8" id="KW-0804">Transcription</keyword>
<feature type="region of interest" description="Disordered" evidence="10">
    <location>
        <begin position="858"/>
        <end position="919"/>
    </location>
</feature>
<keyword evidence="4" id="KW-0863">Zinc-finger</keyword>
<evidence type="ECO:0000256" key="10">
    <source>
        <dbReference type="SAM" id="MobiDB-lite"/>
    </source>
</evidence>
<keyword evidence="13" id="KW-1185">Reference proteome</keyword>
<dbReference type="InterPro" id="IPR013087">
    <property type="entry name" value="Znf_C2H2_type"/>
</dbReference>
<protein>
    <recommendedName>
        <fullName evidence="11">BTB domain-containing protein</fullName>
    </recommendedName>
</protein>
<dbReference type="AlphaFoldDB" id="A0ABD1EWB7"/>
<keyword evidence="3" id="KW-0677">Repeat</keyword>
<keyword evidence="7" id="KW-0238">DNA-binding</keyword>
<feature type="compositionally biased region" description="Basic and acidic residues" evidence="10">
    <location>
        <begin position="878"/>
        <end position="894"/>
    </location>
</feature>
<dbReference type="Proteomes" id="UP001566132">
    <property type="component" value="Unassembled WGS sequence"/>
</dbReference>